<keyword evidence="2" id="KW-1185">Reference proteome</keyword>
<name>A0ABS6D3E8_9FIRM</name>
<gene>
    <name evidence="1" type="ORF">HGO97_009335</name>
</gene>
<proteinExistence type="predicted"/>
<dbReference type="EMBL" id="JABACJ020000007">
    <property type="protein sequence ID" value="MBU3876016.1"/>
    <property type="molecule type" value="Genomic_DNA"/>
</dbReference>
<evidence type="ECO:0000313" key="2">
    <source>
        <dbReference type="Proteomes" id="UP000723714"/>
    </source>
</evidence>
<protein>
    <submittedName>
        <fullName evidence="1">Uncharacterized protein</fullName>
    </submittedName>
</protein>
<evidence type="ECO:0000313" key="1">
    <source>
        <dbReference type="EMBL" id="MBU3876016.1"/>
    </source>
</evidence>
<dbReference type="Proteomes" id="UP000723714">
    <property type="component" value="Unassembled WGS sequence"/>
</dbReference>
<reference evidence="1 2" key="1">
    <citation type="submission" date="2021-06" db="EMBL/GenBank/DDBJ databases">
        <title>Faecalicatena sp. nov. isolated from porcine feces.</title>
        <authorList>
            <person name="Oh B.S."/>
            <person name="Lee J.H."/>
        </authorList>
    </citation>
    <scope>NUCLEOTIDE SEQUENCE [LARGE SCALE GENOMIC DNA]</scope>
    <source>
        <strain evidence="1 2">AGMB00832</strain>
    </source>
</reference>
<sequence length="229" mass="26981">MLITDVINALNKFYFNLSKDPNSRDHSWEHCYLEFYKAKTQDIDDILVDYLCLHLAFYLASWGMYRGSSFLLLKDYKVHKEAVYKLLDKRYSPLWAISCIDLKSKYKNLLEDLVKELRSIYRDIRSSIKSNVSSCVSDILITKILIGTLGCVPAYDSYFSKGVKYTEVTTGTFSIKSLEQLIEFYLKYEQEFEKEKHKMEIGKIEYPEMKLLDMAFWQMGYTLTEDIRA</sequence>
<accession>A0ABS6D3E8</accession>
<organism evidence="1 2">
    <name type="scientific">Faecalicatena faecalis</name>
    <dbReference type="NCBI Taxonomy" id="2726362"/>
    <lineage>
        <taxon>Bacteria</taxon>
        <taxon>Bacillati</taxon>
        <taxon>Bacillota</taxon>
        <taxon>Clostridia</taxon>
        <taxon>Lachnospirales</taxon>
        <taxon>Lachnospiraceae</taxon>
        <taxon>Faecalicatena</taxon>
    </lineage>
</organism>
<comment type="caution">
    <text evidence="1">The sequence shown here is derived from an EMBL/GenBank/DDBJ whole genome shotgun (WGS) entry which is preliminary data.</text>
</comment>